<keyword evidence="3" id="KW-1185">Reference proteome</keyword>
<evidence type="ECO:0000313" key="2">
    <source>
        <dbReference type="EMBL" id="ATL26048.1"/>
    </source>
</evidence>
<protein>
    <submittedName>
        <fullName evidence="2">Uncharacterized protein</fullName>
    </submittedName>
</protein>
<name>A0A291Q3F8_9ACTN</name>
<evidence type="ECO:0000313" key="3">
    <source>
        <dbReference type="Proteomes" id="UP000221011"/>
    </source>
</evidence>
<proteinExistence type="predicted"/>
<organism evidence="2 3">
    <name type="scientific">Streptomyces formicae</name>
    <dbReference type="NCBI Taxonomy" id="1616117"/>
    <lineage>
        <taxon>Bacteria</taxon>
        <taxon>Bacillati</taxon>
        <taxon>Actinomycetota</taxon>
        <taxon>Actinomycetes</taxon>
        <taxon>Kitasatosporales</taxon>
        <taxon>Streptomycetaceae</taxon>
        <taxon>Streptomyces</taxon>
    </lineage>
</organism>
<dbReference type="KEGG" id="sfk:KY5_1030c"/>
<dbReference type="Proteomes" id="UP000221011">
    <property type="component" value="Chromosome"/>
</dbReference>
<reference evidence="2 3" key="1">
    <citation type="submission" date="2017-08" db="EMBL/GenBank/DDBJ databases">
        <title>Complete Genome Sequence of Streptomyces formicae KY5, the formicamycin producer.</title>
        <authorList>
            <person name="Holmes N.A."/>
            <person name="Devine R."/>
            <person name="Qin Z."/>
            <person name="Seipke R.F."/>
            <person name="Wilkinson B."/>
            <person name="Hutchings M.I."/>
        </authorList>
    </citation>
    <scope>NUCLEOTIDE SEQUENCE [LARGE SCALE GENOMIC DNA]</scope>
    <source>
        <strain evidence="2 3">KY5</strain>
    </source>
</reference>
<dbReference type="EMBL" id="CP022685">
    <property type="protein sequence ID" value="ATL26048.1"/>
    <property type="molecule type" value="Genomic_DNA"/>
</dbReference>
<dbReference type="AlphaFoldDB" id="A0A291Q3F8"/>
<feature type="signal peptide" evidence="1">
    <location>
        <begin position="1"/>
        <end position="19"/>
    </location>
</feature>
<gene>
    <name evidence="2" type="ORF">KY5_1030c</name>
</gene>
<evidence type="ECO:0000256" key="1">
    <source>
        <dbReference type="SAM" id="SignalP"/>
    </source>
</evidence>
<feature type="chain" id="PRO_5012471414" evidence="1">
    <location>
        <begin position="20"/>
        <end position="37"/>
    </location>
</feature>
<accession>A0A291Q3F8</accession>
<sequence>MFRYAFLTATPAVAGAVKAAVLAPDAFAPDVFDGARS</sequence>
<keyword evidence="1" id="KW-0732">Signal</keyword>